<dbReference type="InterPro" id="IPR003406">
    <property type="entry name" value="Glyco_trans_14"/>
</dbReference>
<dbReference type="Proteomes" id="UP000659654">
    <property type="component" value="Unassembled WGS sequence"/>
</dbReference>
<dbReference type="EMBL" id="CAJFCV020000006">
    <property type="protein sequence ID" value="CAG9130222.1"/>
    <property type="molecule type" value="Genomic_DNA"/>
</dbReference>
<comment type="pathway">
    <text evidence="2">Protein modification; protein glycosylation.</text>
</comment>
<keyword evidence="9" id="KW-0325">Glycoprotein</keyword>
<reference evidence="11" key="1">
    <citation type="submission" date="2020-09" db="EMBL/GenBank/DDBJ databases">
        <authorList>
            <person name="Kikuchi T."/>
        </authorList>
    </citation>
    <scope>NUCLEOTIDE SEQUENCE</scope>
    <source>
        <strain evidence="11">Ka4C1</strain>
    </source>
</reference>
<sequence length="457" mass="53213">MWPYRIIHRWKTRWLLVLLLVTYFLLFVFHVSWSQQDNFGRSEARGTRETNSSHDDIDCDRLAQGVDEKWINEAELWIPNKESVSSVYPNADRIDCQALHNLFDFPRHPLSESESIFPLSYGFHVYKNIYQVLSVLSAFYHPQNFYCIGVDGKSPKIFKNQVKLLEKCLPNITVIEFPKVKWCTIGTLKALYGCFEYLTKASHPWQYYQYISNHDLPLKTNFEMVQLFKALNGAIITEVTRRNKIEEKRFELPLYKSSMSAVISREAANYAVTNARVKVLFKEISKARLPTCPDEVLWGTLFGNKKLFPAPGSFDLPSMRDALFKSIKGMKMKEPIVKLNDAKEEPFNLVSYYIPRYQVWAGSRRRCHVHSICLGKHVHTSCVYGIKDIPTLLARPELVAHKLYADYQPAAFYCLRKLVKERAHHPDQRLFKGKVYSQLAHVRILNGDDPSDVQYFH</sequence>
<dbReference type="AlphaFoldDB" id="A0A7I8X1A5"/>
<accession>A0A7I8X1A5</accession>
<dbReference type="OrthoDB" id="2019572at2759"/>
<dbReference type="GO" id="GO:0016020">
    <property type="term" value="C:membrane"/>
    <property type="evidence" value="ECO:0007669"/>
    <property type="project" value="UniProtKB-SubCell"/>
</dbReference>
<dbReference type="GO" id="GO:0008375">
    <property type="term" value="F:acetylglucosaminyltransferase activity"/>
    <property type="evidence" value="ECO:0007669"/>
    <property type="project" value="TreeGrafter"/>
</dbReference>
<dbReference type="PANTHER" id="PTHR19297:SF186">
    <property type="entry name" value="CORE-2_I-BRANCHING ENZYME"/>
    <property type="match status" value="1"/>
</dbReference>
<comment type="caution">
    <text evidence="11">The sequence shown here is derived from an EMBL/GenBank/DDBJ whole genome shotgun (WGS) entry which is preliminary data.</text>
</comment>
<evidence type="ECO:0000313" key="12">
    <source>
        <dbReference type="Proteomes" id="UP000659654"/>
    </source>
</evidence>
<evidence type="ECO:0000313" key="11">
    <source>
        <dbReference type="EMBL" id="CAD5234434.1"/>
    </source>
</evidence>
<dbReference type="SMR" id="A0A7I8X1A5"/>
<gene>
    <name evidence="11" type="ORF">BXYJ_LOCUS14525</name>
</gene>
<protein>
    <submittedName>
        <fullName evidence="11">(pine wood nematode) hypothetical protein</fullName>
    </submittedName>
</protein>
<evidence type="ECO:0000256" key="2">
    <source>
        <dbReference type="ARBA" id="ARBA00004922"/>
    </source>
</evidence>
<keyword evidence="7" id="KW-1133">Transmembrane helix</keyword>
<keyword evidence="4" id="KW-0808">Transferase</keyword>
<name>A0A7I8X1A5_BURXY</name>
<keyword evidence="5" id="KW-0812">Transmembrane</keyword>
<organism evidence="11 12">
    <name type="scientific">Bursaphelenchus xylophilus</name>
    <name type="common">Pinewood nematode worm</name>
    <name type="synonym">Aphelenchoides xylophilus</name>
    <dbReference type="NCBI Taxonomy" id="6326"/>
    <lineage>
        <taxon>Eukaryota</taxon>
        <taxon>Metazoa</taxon>
        <taxon>Ecdysozoa</taxon>
        <taxon>Nematoda</taxon>
        <taxon>Chromadorea</taxon>
        <taxon>Rhabditida</taxon>
        <taxon>Tylenchina</taxon>
        <taxon>Tylenchomorpha</taxon>
        <taxon>Aphelenchoidea</taxon>
        <taxon>Aphelenchoididae</taxon>
        <taxon>Bursaphelenchus</taxon>
    </lineage>
</organism>
<dbReference type="PANTHER" id="PTHR19297">
    <property type="entry name" value="GLYCOSYLTRANSFERASE 14 FAMILY MEMBER"/>
    <property type="match status" value="1"/>
</dbReference>
<evidence type="ECO:0000256" key="3">
    <source>
        <dbReference type="ARBA" id="ARBA00022676"/>
    </source>
</evidence>
<keyword evidence="8" id="KW-0472">Membrane</keyword>
<keyword evidence="12" id="KW-1185">Reference proteome</keyword>
<evidence type="ECO:0000256" key="1">
    <source>
        <dbReference type="ARBA" id="ARBA00004606"/>
    </source>
</evidence>
<comment type="subcellular location">
    <subcellularLocation>
        <location evidence="1">Membrane</location>
        <topology evidence="1">Single-pass type II membrane protein</topology>
    </subcellularLocation>
</comment>
<evidence type="ECO:0000256" key="6">
    <source>
        <dbReference type="ARBA" id="ARBA00022968"/>
    </source>
</evidence>
<keyword evidence="3" id="KW-0328">Glycosyltransferase</keyword>
<dbReference type="Proteomes" id="UP000582659">
    <property type="component" value="Unassembled WGS sequence"/>
</dbReference>
<evidence type="ECO:0000256" key="8">
    <source>
        <dbReference type="ARBA" id="ARBA00023136"/>
    </source>
</evidence>
<evidence type="ECO:0000256" key="5">
    <source>
        <dbReference type="ARBA" id="ARBA00022692"/>
    </source>
</evidence>
<evidence type="ECO:0000256" key="10">
    <source>
        <dbReference type="ARBA" id="ARBA00038150"/>
    </source>
</evidence>
<evidence type="ECO:0000256" key="7">
    <source>
        <dbReference type="ARBA" id="ARBA00022989"/>
    </source>
</evidence>
<proteinExistence type="inferred from homology"/>
<dbReference type="EMBL" id="CAJFDI010000006">
    <property type="protein sequence ID" value="CAD5234434.1"/>
    <property type="molecule type" value="Genomic_DNA"/>
</dbReference>
<comment type="similarity">
    <text evidence="10">Belongs to the glycosyltransferase 14 family.</text>
</comment>
<dbReference type="Pfam" id="PF02485">
    <property type="entry name" value="Branch"/>
    <property type="match status" value="1"/>
</dbReference>
<evidence type="ECO:0000256" key="9">
    <source>
        <dbReference type="ARBA" id="ARBA00023180"/>
    </source>
</evidence>
<keyword evidence="6" id="KW-0735">Signal-anchor</keyword>
<evidence type="ECO:0000256" key="4">
    <source>
        <dbReference type="ARBA" id="ARBA00022679"/>
    </source>
</evidence>